<comment type="caution">
    <text evidence="3">The sequence shown here is derived from an EMBL/GenBank/DDBJ whole genome shotgun (WGS) entry which is preliminary data.</text>
</comment>
<evidence type="ECO:0000256" key="2">
    <source>
        <dbReference type="SAM" id="MobiDB-lite"/>
    </source>
</evidence>
<dbReference type="InterPro" id="IPR003676">
    <property type="entry name" value="SAUR_fam"/>
</dbReference>
<comment type="similarity">
    <text evidence="1">Belongs to the ARG7 family.</text>
</comment>
<keyword evidence="4" id="KW-1185">Reference proteome</keyword>
<dbReference type="PANTHER" id="PTHR31374:SF29">
    <property type="entry name" value="SAUR-LIKE AUXIN-RESPONSIVE PROTEIN FAMILY"/>
    <property type="match status" value="1"/>
</dbReference>
<protein>
    <submittedName>
        <fullName evidence="3">SAUR-like auxin-responsive protein family</fullName>
    </submittedName>
</protein>
<feature type="compositionally biased region" description="Polar residues" evidence="2">
    <location>
        <begin position="384"/>
        <end position="394"/>
    </location>
</feature>
<dbReference type="AlphaFoldDB" id="A0A7J0E5L3"/>
<accession>A0A7J0E5L3</accession>
<evidence type="ECO:0000256" key="1">
    <source>
        <dbReference type="ARBA" id="ARBA00006974"/>
    </source>
</evidence>
<sequence length="419" mass="47679">MGCGENKNLLSFYLIHQPEKKQVKVGDVPKGYVAIKVGQGPQQQRVVVPVMYLNHPLFMLLLKEAEEEFGFDQKGTITIPCHVEEFRYVQAMIDKEHHQHYVGCFRKSEVSTQQSELLKKLDFGDLHKEVNITGQDKAAKDPSGVEMRPRWRVYRRVRRSRRNKESIVEDRGVTGGGCQMEIQIRLPETNEIIVSTRPDEVAFYEVAFQFKKFALSLNEFRHLFDLFNNLKPDFGCLYFKVRPNLTMLRGYPSNVKGWKKFFFILGDNWEFAHGVSQELGVPRVLRSWITPDRCCNMPLVLTENEQERKMVSSGEDNAEEKSKGKAAQLPSMRLSPAFLKKGKQATEAKKKGSMPPPYDKKKGLATKAPTESKTNSGRAAIQDVPTSATLGEGTSANPRVVLRFEASTMENLVVTEKLF</sequence>
<gene>
    <name evidence="3" type="ORF">Acr_01g0013610</name>
</gene>
<proteinExistence type="inferred from homology"/>
<name>A0A7J0E5L3_9ERIC</name>
<organism evidence="3 4">
    <name type="scientific">Actinidia rufa</name>
    <dbReference type="NCBI Taxonomy" id="165716"/>
    <lineage>
        <taxon>Eukaryota</taxon>
        <taxon>Viridiplantae</taxon>
        <taxon>Streptophyta</taxon>
        <taxon>Embryophyta</taxon>
        <taxon>Tracheophyta</taxon>
        <taxon>Spermatophyta</taxon>
        <taxon>Magnoliopsida</taxon>
        <taxon>eudicotyledons</taxon>
        <taxon>Gunneridae</taxon>
        <taxon>Pentapetalae</taxon>
        <taxon>asterids</taxon>
        <taxon>Ericales</taxon>
        <taxon>Actinidiaceae</taxon>
        <taxon>Actinidia</taxon>
    </lineage>
</organism>
<dbReference type="PANTHER" id="PTHR31374">
    <property type="entry name" value="AUXIN-INDUCED PROTEIN-LIKE-RELATED"/>
    <property type="match status" value="1"/>
</dbReference>
<feature type="region of interest" description="Disordered" evidence="2">
    <location>
        <begin position="341"/>
        <end position="394"/>
    </location>
</feature>
<reference evidence="3 4" key="1">
    <citation type="submission" date="2019-07" db="EMBL/GenBank/DDBJ databases">
        <title>De Novo Assembly of kiwifruit Actinidia rufa.</title>
        <authorList>
            <person name="Sugita-Konishi S."/>
            <person name="Sato K."/>
            <person name="Mori E."/>
            <person name="Abe Y."/>
            <person name="Kisaki G."/>
            <person name="Hamano K."/>
            <person name="Suezawa K."/>
            <person name="Otani M."/>
            <person name="Fukuda T."/>
            <person name="Manabe T."/>
            <person name="Gomi K."/>
            <person name="Tabuchi M."/>
            <person name="Akimitsu K."/>
            <person name="Kataoka I."/>
        </authorList>
    </citation>
    <scope>NUCLEOTIDE SEQUENCE [LARGE SCALE GENOMIC DNA]</scope>
    <source>
        <strain evidence="4">cv. Fuchu</strain>
    </source>
</reference>
<dbReference type="EMBL" id="BJWL01000001">
    <property type="protein sequence ID" value="GFY81552.1"/>
    <property type="molecule type" value="Genomic_DNA"/>
</dbReference>
<dbReference type="Proteomes" id="UP000585474">
    <property type="component" value="Unassembled WGS sequence"/>
</dbReference>
<evidence type="ECO:0000313" key="4">
    <source>
        <dbReference type="Proteomes" id="UP000585474"/>
    </source>
</evidence>
<feature type="region of interest" description="Disordered" evidence="2">
    <location>
        <begin position="306"/>
        <end position="327"/>
    </location>
</feature>
<evidence type="ECO:0000313" key="3">
    <source>
        <dbReference type="EMBL" id="GFY81552.1"/>
    </source>
</evidence>
<dbReference type="Pfam" id="PF02519">
    <property type="entry name" value="Auxin_inducible"/>
    <property type="match status" value="1"/>
</dbReference>
<dbReference type="GO" id="GO:0009733">
    <property type="term" value="P:response to auxin"/>
    <property type="evidence" value="ECO:0007669"/>
    <property type="project" value="InterPro"/>
</dbReference>